<gene>
    <name evidence="1" type="ORF">scyTo_0025421</name>
</gene>
<dbReference type="EMBL" id="BFAA01093823">
    <property type="protein sequence ID" value="GCB84733.1"/>
    <property type="molecule type" value="Genomic_DNA"/>
</dbReference>
<protein>
    <recommendedName>
        <fullName evidence="3">Separin</fullName>
    </recommendedName>
</protein>
<dbReference type="OMA" id="CEGHRAS"/>
<reference evidence="1 2" key="1">
    <citation type="journal article" date="2018" name="Nat. Ecol. Evol.">
        <title>Shark genomes provide insights into elasmobranch evolution and the origin of vertebrates.</title>
        <authorList>
            <person name="Hara Y"/>
            <person name="Yamaguchi K"/>
            <person name="Onimaru K"/>
            <person name="Kadota M"/>
            <person name="Koyanagi M"/>
            <person name="Keeley SD"/>
            <person name="Tatsumi K"/>
            <person name="Tanaka K"/>
            <person name="Motone F"/>
            <person name="Kageyama Y"/>
            <person name="Nozu R"/>
            <person name="Adachi N"/>
            <person name="Nishimura O"/>
            <person name="Nakagawa R"/>
            <person name="Tanegashima C"/>
            <person name="Kiyatake I"/>
            <person name="Matsumoto R"/>
            <person name="Murakumo K"/>
            <person name="Nishida K"/>
            <person name="Terakita A"/>
            <person name="Kuratani S"/>
            <person name="Sato K"/>
            <person name="Hyodo S Kuraku.S."/>
        </authorList>
    </citation>
    <scope>NUCLEOTIDE SEQUENCE [LARGE SCALE GENOMIC DNA]</scope>
</reference>
<sequence length="347" mass="36787">MANPAERPELRLTCDRIIRTCIQRLGEEEEEEKTCEGHLGTLLRLAELACEGYQACAPAPGPRQQLYLERLLFHLLKGAAGRGALEACLPLAERLRRGLELCRGEGGPPPRDVEAVAKNGLAVLWKGAEAAEEGARRLALTLRLSGLRLLALTEGPGAPPSSLPRKFGQACALYLKGAPSPMGDEDSAHLRREFESLLPGAGGCACELALQCCGALCRGGRPDVALQALTRCRALPAEGLHASAALLLCRLACGLGAGAGAGYAPSLAEAARALRSLPPGDPRQHRAVADACQLLLSALDGARLGLQGLLRLFDLLDAHFTALREGEKVRCLSVPCRFLRRLPASVE</sequence>
<name>A0A401QHC1_SCYTO</name>
<organism evidence="1 2">
    <name type="scientific">Scyliorhinus torazame</name>
    <name type="common">Cloudy catshark</name>
    <name type="synonym">Catulus torazame</name>
    <dbReference type="NCBI Taxonomy" id="75743"/>
    <lineage>
        <taxon>Eukaryota</taxon>
        <taxon>Metazoa</taxon>
        <taxon>Chordata</taxon>
        <taxon>Craniata</taxon>
        <taxon>Vertebrata</taxon>
        <taxon>Chondrichthyes</taxon>
        <taxon>Elasmobranchii</taxon>
        <taxon>Galeomorphii</taxon>
        <taxon>Galeoidea</taxon>
        <taxon>Carcharhiniformes</taxon>
        <taxon>Scyliorhinidae</taxon>
        <taxon>Scyliorhinus</taxon>
    </lineage>
</organism>
<dbReference type="Proteomes" id="UP000288216">
    <property type="component" value="Unassembled WGS sequence"/>
</dbReference>
<comment type="caution">
    <text evidence="1">The sequence shown here is derived from an EMBL/GenBank/DDBJ whole genome shotgun (WGS) entry which is preliminary data.</text>
</comment>
<evidence type="ECO:0000313" key="1">
    <source>
        <dbReference type="EMBL" id="GCB84733.1"/>
    </source>
</evidence>
<accession>A0A401QHC1</accession>
<evidence type="ECO:0008006" key="3">
    <source>
        <dbReference type="Google" id="ProtNLM"/>
    </source>
</evidence>
<proteinExistence type="predicted"/>
<dbReference type="OrthoDB" id="10255632at2759"/>
<dbReference type="AlphaFoldDB" id="A0A401QHC1"/>
<evidence type="ECO:0000313" key="2">
    <source>
        <dbReference type="Proteomes" id="UP000288216"/>
    </source>
</evidence>
<keyword evidence="2" id="KW-1185">Reference proteome</keyword>
<dbReference type="STRING" id="75743.A0A401QHC1"/>